<protein>
    <submittedName>
        <fullName evidence="1">Uncharacterized protein</fullName>
    </submittedName>
</protein>
<gene>
    <name evidence="1" type="ORF">POREN0001_0976</name>
</gene>
<organism evidence="1 2">
    <name type="scientific">Porphyromonas endodontalis (strain ATCC 35406 / DSM 24491 / JCM 8526 / CCUG 16442 / BCRC 14492 / NCTC 13058 / HG 370)</name>
    <name type="common">Bacteroides endodontalis</name>
    <dbReference type="NCBI Taxonomy" id="553175"/>
    <lineage>
        <taxon>Bacteria</taxon>
        <taxon>Pseudomonadati</taxon>
        <taxon>Bacteroidota</taxon>
        <taxon>Bacteroidia</taxon>
        <taxon>Bacteroidales</taxon>
        <taxon>Porphyromonadaceae</taxon>
        <taxon>Porphyromonas</taxon>
    </lineage>
</organism>
<evidence type="ECO:0000313" key="1">
    <source>
        <dbReference type="EMBL" id="EEN83295.1"/>
    </source>
</evidence>
<keyword evidence="2" id="KW-1185">Reference proteome</keyword>
<dbReference type="STRING" id="553175.POREN0001_0976"/>
<reference evidence="1 2" key="1">
    <citation type="submission" date="2009-04" db="EMBL/GenBank/DDBJ databases">
        <authorList>
            <person name="Sebastian Y."/>
            <person name="Madupu R."/>
            <person name="Durkin A.S."/>
            <person name="Torralba M."/>
            <person name="Methe B."/>
            <person name="Sutton G.G."/>
            <person name="Strausberg R.L."/>
            <person name="Nelson K.E."/>
        </authorList>
    </citation>
    <scope>NUCLEOTIDE SEQUENCE [LARGE SCALE GENOMIC DNA]</scope>
    <source>
        <strain evidence="2">ATCC 35406 / BCRC 14492 / JCM 8526 / NCTC 13058 / HG 370</strain>
    </source>
</reference>
<proteinExistence type="predicted"/>
<dbReference type="EMBL" id="ACNN01000012">
    <property type="protein sequence ID" value="EEN83295.1"/>
    <property type="molecule type" value="Genomic_DNA"/>
</dbReference>
<accession>C3J936</accession>
<name>C3J936_POREA</name>
<dbReference type="AlphaFoldDB" id="C3J936"/>
<evidence type="ECO:0000313" key="2">
    <source>
        <dbReference type="Proteomes" id="UP000004295"/>
    </source>
</evidence>
<sequence>MLKMGAAVVASFERGLCDDSRAYPKPCSLPKKGQNPILFFPLADFLPDLRLEFFYF</sequence>
<comment type="caution">
    <text evidence="1">The sequence shown here is derived from an EMBL/GenBank/DDBJ whole genome shotgun (WGS) entry which is preliminary data.</text>
</comment>
<dbReference type="Proteomes" id="UP000004295">
    <property type="component" value="Unassembled WGS sequence"/>
</dbReference>